<reference evidence="2 3" key="1">
    <citation type="submission" date="2016-10" db="EMBL/GenBank/DDBJ databases">
        <authorList>
            <person name="de Groot N.N."/>
        </authorList>
    </citation>
    <scope>NUCLEOTIDE SEQUENCE [LARGE SCALE GENOMIC DNA]</scope>
    <source>
        <strain evidence="2 3">DSM 21039</strain>
    </source>
</reference>
<dbReference type="STRING" id="573321.SAMN04488505_102249"/>
<organism evidence="2 3">
    <name type="scientific">Chitinophaga rupis</name>
    <dbReference type="NCBI Taxonomy" id="573321"/>
    <lineage>
        <taxon>Bacteria</taxon>
        <taxon>Pseudomonadati</taxon>
        <taxon>Bacteroidota</taxon>
        <taxon>Chitinophagia</taxon>
        <taxon>Chitinophagales</taxon>
        <taxon>Chitinophagaceae</taxon>
        <taxon>Chitinophaga</taxon>
    </lineage>
</organism>
<feature type="chain" id="PRO_5011685783" description="Bor protein" evidence="1">
    <location>
        <begin position="19"/>
        <end position="108"/>
    </location>
</feature>
<evidence type="ECO:0008006" key="4">
    <source>
        <dbReference type="Google" id="ProtNLM"/>
    </source>
</evidence>
<dbReference type="OrthoDB" id="8566233at2"/>
<accession>A0A1H7Q4P0</accession>
<dbReference type="Pfam" id="PF06291">
    <property type="entry name" value="Lambda_Bor"/>
    <property type="match status" value="1"/>
</dbReference>
<proteinExistence type="predicted"/>
<name>A0A1H7Q4P0_9BACT</name>
<dbReference type="AlphaFoldDB" id="A0A1H7Q4P0"/>
<dbReference type="EMBL" id="FOBB01000002">
    <property type="protein sequence ID" value="SEL42826.1"/>
    <property type="molecule type" value="Genomic_DNA"/>
</dbReference>
<protein>
    <recommendedName>
        <fullName evidence="4">Bor protein</fullName>
    </recommendedName>
</protein>
<evidence type="ECO:0000313" key="3">
    <source>
        <dbReference type="Proteomes" id="UP000198984"/>
    </source>
</evidence>
<sequence>MKNLLLTLLLAISVMSFSSCYSYRIATKNQEGSEITRLTAHSWFWGLVQKPKQLSTPNCDSLNIYGMSEVRVKTNLGYALVTVVSLGIYCPVKMEYRCGKPCPKNGRL</sequence>
<gene>
    <name evidence="2" type="ORF">SAMN04488505_102249</name>
</gene>
<evidence type="ECO:0000256" key="1">
    <source>
        <dbReference type="SAM" id="SignalP"/>
    </source>
</evidence>
<dbReference type="RefSeq" id="WP_089909152.1">
    <property type="nucleotide sequence ID" value="NZ_FOBB01000002.1"/>
</dbReference>
<feature type="signal peptide" evidence="1">
    <location>
        <begin position="1"/>
        <end position="18"/>
    </location>
</feature>
<dbReference type="PROSITE" id="PS51257">
    <property type="entry name" value="PROKAR_LIPOPROTEIN"/>
    <property type="match status" value="1"/>
</dbReference>
<dbReference type="InterPro" id="IPR010438">
    <property type="entry name" value="Lambda_Bor"/>
</dbReference>
<keyword evidence="3" id="KW-1185">Reference proteome</keyword>
<evidence type="ECO:0000313" key="2">
    <source>
        <dbReference type="EMBL" id="SEL42826.1"/>
    </source>
</evidence>
<keyword evidence="1" id="KW-0732">Signal</keyword>
<dbReference type="Proteomes" id="UP000198984">
    <property type="component" value="Unassembled WGS sequence"/>
</dbReference>